<proteinExistence type="predicted"/>
<evidence type="ECO:0000313" key="2">
    <source>
        <dbReference type="EMBL" id="WAS89657.1"/>
    </source>
</evidence>
<evidence type="ECO:0008006" key="4">
    <source>
        <dbReference type="Google" id="ProtNLM"/>
    </source>
</evidence>
<feature type="signal peptide" evidence="1">
    <location>
        <begin position="1"/>
        <end position="23"/>
    </location>
</feature>
<evidence type="ECO:0000256" key="1">
    <source>
        <dbReference type="SAM" id="SignalP"/>
    </source>
</evidence>
<feature type="chain" id="PRO_5045543948" description="Dickkopf N-terminal cysteine-rich domain-containing protein" evidence="1">
    <location>
        <begin position="24"/>
        <end position="143"/>
    </location>
</feature>
<dbReference type="PROSITE" id="PS51257">
    <property type="entry name" value="PROKAR_LIPOPROTEIN"/>
    <property type="match status" value="1"/>
</dbReference>
<accession>A0ABY7GRU7</accession>
<dbReference type="Proteomes" id="UP001164459">
    <property type="component" value="Chromosome"/>
</dbReference>
<organism evidence="2 3">
    <name type="scientific">Nannocystis punicea</name>
    <dbReference type="NCBI Taxonomy" id="2995304"/>
    <lineage>
        <taxon>Bacteria</taxon>
        <taxon>Pseudomonadati</taxon>
        <taxon>Myxococcota</taxon>
        <taxon>Polyangia</taxon>
        <taxon>Nannocystales</taxon>
        <taxon>Nannocystaceae</taxon>
        <taxon>Nannocystis</taxon>
    </lineage>
</organism>
<dbReference type="EMBL" id="CP114040">
    <property type="protein sequence ID" value="WAS89657.1"/>
    <property type="molecule type" value="Genomic_DNA"/>
</dbReference>
<reference evidence="2" key="1">
    <citation type="submission" date="2022-11" db="EMBL/GenBank/DDBJ databases">
        <title>Minimal conservation of predation-associated metabolite biosynthetic gene clusters underscores biosynthetic potential of Myxococcota including descriptions for ten novel species: Archangium lansinium sp. nov., Myxococcus landrumus sp. nov., Nannocystis bai.</title>
        <authorList>
            <person name="Ahearne A."/>
            <person name="Stevens C."/>
            <person name="Dowd S."/>
        </authorList>
    </citation>
    <scope>NUCLEOTIDE SEQUENCE</scope>
    <source>
        <strain evidence="2">Fl3</strain>
    </source>
</reference>
<keyword evidence="3" id="KW-1185">Reference proteome</keyword>
<protein>
    <recommendedName>
        <fullName evidence="4">Dickkopf N-terminal cysteine-rich domain-containing protein</fullName>
    </recommendedName>
</protein>
<dbReference type="RefSeq" id="WP_269031967.1">
    <property type="nucleotide sequence ID" value="NZ_CP114040.1"/>
</dbReference>
<gene>
    <name evidence="2" type="ORF">O0S08_25980</name>
</gene>
<name>A0ABY7GRU7_9BACT</name>
<keyword evidence="1" id="KW-0732">Signal</keyword>
<evidence type="ECO:0000313" key="3">
    <source>
        <dbReference type="Proteomes" id="UP001164459"/>
    </source>
</evidence>
<sequence>MRTLFRWCSLAALLLCVAGTSLAACPGAPANRFSRPEREWQGMLPDPTTVWPCMPDGTCSMARACIDGRCLPCAHDKECRAVERCVFAHCVLSDRIECRSRRDCDDPEALCLLSGYTPLDPRSNRDMHAYCRSPRGGTREFAE</sequence>